<dbReference type="EC" id="2.7.7.48" evidence="1"/>
<evidence type="ECO:0000256" key="2">
    <source>
        <dbReference type="SAM" id="MobiDB-lite"/>
    </source>
</evidence>
<keyword evidence="1" id="KW-0696">RNA-directed RNA polymerase</keyword>
<feature type="compositionally biased region" description="Polar residues" evidence="2">
    <location>
        <begin position="85"/>
        <end position="110"/>
    </location>
</feature>
<reference evidence="4" key="1">
    <citation type="submission" date="2021-02" db="EMBL/GenBank/DDBJ databases">
        <authorList>
            <person name="Nieuwenhuis M."/>
            <person name="Van De Peppel L.J.J."/>
        </authorList>
    </citation>
    <scope>NUCLEOTIDE SEQUENCE</scope>
    <source>
        <strain evidence="4">D49</strain>
    </source>
</reference>
<keyword evidence="1" id="KW-0548">Nucleotidyltransferase</keyword>
<reference evidence="4" key="2">
    <citation type="submission" date="2021-10" db="EMBL/GenBank/DDBJ databases">
        <title>Phylogenomics reveals ancestral predisposition of the termite-cultivated fungus Termitomyces towards a domesticated lifestyle.</title>
        <authorList>
            <person name="Auxier B."/>
            <person name="Grum-Grzhimaylo A."/>
            <person name="Cardenas M.E."/>
            <person name="Lodge J.D."/>
            <person name="Laessoe T."/>
            <person name="Pedersen O."/>
            <person name="Smith M.E."/>
            <person name="Kuyper T.W."/>
            <person name="Franco-Molano E.A."/>
            <person name="Baroni T.J."/>
            <person name="Aanen D.K."/>
        </authorList>
    </citation>
    <scope>NUCLEOTIDE SEQUENCE</scope>
    <source>
        <strain evidence="4">D49</strain>
    </source>
</reference>
<feature type="compositionally biased region" description="Acidic residues" evidence="2">
    <location>
        <begin position="36"/>
        <end position="45"/>
    </location>
</feature>
<dbReference type="GO" id="GO:0030422">
    <property type="term" value="P:siRNA processing"/>
    <property type="evidence" value="ECO:0007669"/>
    <property type="project" value="TreeGrafter"/>
</dbReference>
<keyword evidence="5" id="KW-1185">Reference proteome</keyword>
<evidence type="ECO:0000256" key="1">
    <source>
        <dbReference type="RuleBase" id="RU363098"/>
    </source>
</evidence>
<feature type="region of interest" description="Disordered" evidence="2">
    <location>
        <begin position="36"/>
        <end position="58"/>
    </location>
</feature>
<proteinExistence type="inferred from homology"/>
<dbReference type="EMBL" id="JABCKI010005716">
    <property type="protein sequence ID" value="KAG5639652.1"/>
    <property type="molecule type" value="Genomic_DNA"/>
</dbReference>
<feature type="region of interest" description="Disordered" evidence="2">
    <location>
        <begin position="74"/>
        <end position="123"/>
    </location>
</feature>
<dbReference type="PANTHER" id="PTHR23079">
    <property type="entry name" value="RNA-DEPENDENT RNA POLYMERASE"/>
    <property type="match status" value="1"/>
</dbReference>
<comment type="caution">
    <text evidence="4">The sequence shown here is derived from an EMBL/GenBank/DDBJ whole genome shotgun (WGS) entry which is preliminary data.</text>
</comment>
<dbReference type="InterPro" id="IPR057596">
    <property type="entry name" value="RDRP_core"/>
</dbReference>
<evidence type="ECO:0000313" key="5">
    <source>
        <dbReference type="Proteomes" id="UP000717328"/>
    </source>
</evidence>
<sequence length="1171" mass="131979">MNQKKTVKKLLQPVRLRFNSANAGLIKVLVRTDTDPDIETEGSSDEDYHQNEDSSQGTSAADMCFVKFLTRTDTDRSSDEDYNGSGPSSQGSFASGWSMPLTNTFKSTSPGKKRLIDSRSTSRNYPLKQRCLSDHKPTTQFHKDQSLSITETLDDDILSPPAPPTLDCNNSWNAGTSPVSALDKFLAAPLGVDLAPSIIAHDAELQALMDRAELAWGVQYEIARGITRGHWSWEDVKPKVKLLEGTNQQKAGMVRSIMLGRPPKACDDSVWRELDREQAAILENRQRGLGLMGSWHGEPEWYGGQVQQLARLSPSGDTFKIHLDELEKRRSYRLARFYGSRRILQLRIPDELARKDSQKVKEFLLQKFVLCGRVFVPYFAKENTIYMVETLDDYERASMTCAGDQFRLSFKALVDWHNSLGLNVDQPIAKWSTRFALAFSSSMPVLEFKEENMLFIDDLYPSDWTGPGKPPSEKILTDGCGFINEAALKLIAYALNLPSRPTAVQGRIEGGKGLWVLHPTDRNHEPRIYTRPSQTKIAFPRPLHRSHRILDLCSVSRASGIINLSKQSIMNLAENGVPFDILKDLMVKGLMDQVQPLMQWDGPHAMENLWHVINQLGGVSTARLQRLTAELSRVLGIQRMEWGHEDIGLETEDIIEAEDLAKGSNTGRNEYSGAPLSIHELTLELIQAGFRPDRLGLLMEKIRYIIKNVITSTIEKFSIPLPESLGAFVIPDPVGILEAGQVYYRSSQPLTDPETQTLFNVVTGDVLLGRYPVRLASDIQKAKAVDVSELANYPDVLIVSTKGNISYASLLAGGDYDGDELFIIREKSLVEPFKSKPLTEMPSDLLLNNFEGHPERVTHFAERVATMETLKDVQKTFQEILLLNLNDSKVGMYSNFHDYAAWQHGYDNPKSIRLAYMFNVLLDSSKTGMRLRKGVFEQDLRLFNREIPETYTRGSRPYIFHTLNDAGQMAEKDLLREYDMLAKNMPEENGKVEADKDLLQPYDTAFAHAIRLYDSSDQLQRHILTNELQLIRDPVNKAEAAYRKMTSDLAKAQPSPFNETPKTEQQKKKKATQARKDQMRNVLQLYNQDVPNVMLFQDISTLKASYAYKLAITSASKSTKFAFDVAFRDLCNIKANAAKDGVAPCTRSFDEAKSISSKYVRALTRLQTMDL</sequence>
<keyword evidence="1" id="KW-0808">Transferase</keyword>
<dbReference type="GO" id="GO:0003968">
    <property type="term" value="F:RNA-directed RNA polymerase activity"/>
    <property type="evidence" value="ECO:0007669"/>
    <property type="project" value="UniProtKB-KW"/>
</dbReference>
<protein>
    <recommendedName>
        <fullName evidence="1">RNA-dependent RNA polymerase</fullName>
        <ecNumber evidence="1">2.7.7.48</ecNumber>
    </recommendedName>
</protein>
<dbReference type="PANTHER" id="PTHR23079:SF14">
    <property type="entry name" value="RNA-DEPENDENT RNA POLYMERASE"/>
    <property type="match status" value="1"/>
</dbReference>
<dbReference type="GO" id="GO:0031380">
    <property type="term" value="C:nuclear RNA-directed RNA polymerase complex"/>
    <property type="evidence" value="ECO:0007669"/>
    <property type="project" value="TreeGrafter"/>
</dbReference>
<gene>
    <name evidence="4" type="ORF">H0H81_008813</name>
</gene>
<name>A0A9P7G2J6_9AGAR</name>
<feature type="domain" description="RDRP core" evidence="3">
    <location>
        <begin position="319"/>
        <end position="935"/>
    </location>
</feature>
<comment type="catalytic activity">
    <reaction evidence="1">
        <text>RNA(n) + a ribonucleoside 5'-triphosphate = RNA(n+1) + diphosphate</text>
        <dbReference type="Rhea" id="RHEA:21248"/>
        <dbReference type="Rhea" id="RHEA-COMP:14527"/>
        <dbReference type="Rhea" id="RHEA-COMP:17342"/>
        <dbReference type="ChEBI" id="CHEBI:33019"/>
        <dbReference type="ChEBI" id="CHEBI:61557"/>
        <dbReference type="ChEBI" id="CHEBI:140395"/>
        <dbReference type="EC" id="2.7.7.48"/>
    </reaction>
</comment>
<dbReference type="GO" id="GO:0003723">
    <property type="term" value="F:RNA binding"/>
    <property type="evidence" value="ECO:0007669"/>
    <property type="project" value="UniProtKB-KW"/>
</dbReference>
<evidence type="ECO:0000259" key="3">
    <source>
        <dbReference type="Pfam" id="PF05183"/>
    </source>
</evidence>
<evidence type="ECO:0000313" key="4">
    <source>
        <dbReference type="EMBL" id="KAG5639652.1"/>
    </source>
</evidence>
<organism evidence="4 5">
    <name type="scientific">Sphagnurus paluster</name>
    <dbReference type="NCBI Taxonomy" id="117069"/>
    <lineage>
        <taxon>Eukaryota</taxon>
        <taxon>Fungi</taxon>
        <taxon>Dikarya</taxon>
        <taxon>Basidiomycota</taxon>
        <taxon>Agaricomycotina</taxon>
        <taxon>Agaricomycetes</taxon>
        <taxon>Agaricomycetidae</taxon>
        <taxon>Agaricales</taxon>
        <taxon>Tricholomatineae</taxon>
        <taxon>Lyophyllaceae</taxon>
        <taxon>Sphagnurus</taxon>
    </lineage>
</organism>
<keyword evidence="1" id="KW-0694">RNA-binding</keyword>
<dbReference type="AlphaFoldDB" id="A0A9P7G2J6"/>
<feature type="region of interest" description="Disordered" evidence="2">
    <location>
        <begin position="1048"/>
        <end position="1075"/>
    </location>
</feature>
<dbReference type="Proteomes" id="UP000717328">
    <property type="component" value="Unassembled WGS sequence"/>
</dbReference>
<accession>A0A9P7G2J6</accession>
<dbReference type="OrthoDB" id="10055769at2759"/>
<dbReference type="InterPro" id="IPR007855">
    <property type="entry name" value="RDRP"/>
</dbReference>
<comment type="similarity">
    <text evidence="1">Belongs to the RdRP family.</text>
</comment>
<dbReference type="Pfam" id="PF05183">
    <property type="entry name" value="RdRP"/>
    <property type="match status" value="1"/>
</dbReference>